<dbReference type="EMBL" id="JACHDB010000002">
    <property type="protein sequence ID" value="MBB5436018.1"/>
    <property type="molecule type" value="Genomic_DNA"/>
</dbReference>
<evidence type="ECO:0000256" key="5">
    <source>
        <dbReference type="ARBA" id="ARBA00023136"/>
    </source>
</evidence>
<evidence type="ECO:0000313" key="8">
    <source>
        <dbReference type="EMBL" id="MBB5436018.1"/>
    </source>
</evidence>
<feature type="transmembrane region" description="Helical" evidence="7">
    <location>
        <begin position="142"/>
        <end position="161"/>
    </location>
</feature>
<evidence type="ECO:0000256" key="7">
    <source>
        <dbReference type="SAM" id="Phobius"/>
    </source>
</evidence>
<feature type="transmembrane region" description="Helical" evidence="7">
    <location>
        <begin position="213"/>
        <end position="233"/>
    </location>
</feature>
<dbReference type="Gene3D" id="1.20.1250.20">
    <property type="entry name" value="MFS general substrate transporter like domains"/>
    <property type="match status" value="2"/>
</dbReference>
<protein>
    <submittedName>
        <fullName evidence="8">UMF1 family MFS transporter</fullName>
    </submittedName>
</protein>
<feature type="transmembrane region" description="Helical" evidence="7">
    <location>
        <begin position="85"/>
        <end position="105"/>
    </location>
</feature>
<feature type="transmembrane region" description="Helical" evidence="7">
    <location>
        <begin position="362"/>
        <end position="386"/>
    </location>
</feature>
<proteinExistence type="predicted"/>
<gene>
    <name evidence="8" type="ORF">HDA36_006166</name>
</gene>
<comment type="caution">
    <text evidence="8">The sequence shown here is derived from an EMBL/GenBank/DDBJ whole genome shotgun (WGS) entry which is preliminary data.</text>
</comment>
<feature type="transmembrane region" description="Helical" evidence="7">
    <location>
        <begin position="273"/>
        <end position="295"/>
    </location>
</feature>
<feature type="transmembrane region" description="Helical" evidence="7">
    <location>
        <begin position="427"/>
        <end position="446"/>
    </location>
</feature>
<reference evidence="8 9" key="1">
    <citation type="submission" date="2020-08" db="EMBL/GenBank/DDBJ databases">
        <title>Sequencing the genomes of 1000 actinobacteria strains.</title>
        <authorList>
            <person name="Klenk H.-P."/>
        </authorList>
    </citation>
    <scope>NUCLEOTIDE SEQUENCE [LARGE SCALE GENOMIC DNA]</scope>
    <source>
        <strain evidence="8 9">DSM 44551</strain>
    </source>
</reference>
<dbReference type="PANTHER" id="PTHR23519">
    <property type="entry name" value="AUTOPHAGY-RELATED PROTEIN 22"/>
    <property type="match status" value="1"/>
</dbReference>
<feature type="transmembrane region" description="Helical" evidence="7">
    <location>
        <begin position="182"/>
        <end position="201"/>
    </location>
</feature>
<feature type="compositionally biased region" description="Pro residues" evidence="6">
    <location>
        <begin position="7"/>
        <end position="17"/>
    </location>
</feature>
<dbReference type="GO" id="GO:0012505">
    <property type="term" value="C:endomembrane system"/>
    <property type="evidence" value="ECO:0007669"/>
    <property type="project" value="UniProtKB-SubCell"/>
</dbReference>
<keyword evidence="5 7" id="KW-0472">Membrane</keyword>
<feature type="transmembrane region" description="Helical" evidence="7">
    <location>
        <begin position="117"/>
        <end position="136"/>
    </location>
</feature>
<feature type="region of interest" description="Disordered" evidence="6">
    <location>
        <begin position="1"/>
        <end position="20"/>
    </location>
</feature>
<dbReference type="AlphaFoldDB" id="A0A7W8QSZ8"/>
<keyword evidence="2" id="KW-0813">Transport</keyword>
<dbReference type="InterPro" id="IPR024671">
    <property type="entry name" value="Atg22-like"/>
</dbReference>
<dbReference type="InterPro" id="IPR050495">
    <property type="entry name" value="ATG22/LtaA_families"/>
</dbReference>
<feature type="transmembrane region" description="Helical" evidence="7">
    <location>
        <begin position="398"/>
        <end position="421"/>
    </location>
</feature>
<evidence type="ECO:0000256" key="2">
    <source>
        <dbReference type="ARBA" id="ARBA00022448"/>
    </source>
</evidence>
<organism evidence="8 9">
    <name type="scientific">Nocardiopsis composta</name>
    <dbReference type="NCBI Taxonomy" id="157465"/>
    <lineage>
        <taxon>Bacteria</taxon>
        <taxon>Bacillati</taxon>
        <taxon>Actinomycetota</taxon>
        <taxon>Actinomycetes</taxon>
        <taxon>Streptosporangiales</taxon>
        <taxon>Nocardiopsidaceae</taxon>
        <taxon>Nocardiopsis</taxon>
    </lineage>
</organism>
<dbReference type="SUPFAM" id="SSF103473">
    <property type="entry name" value="MFS general substrate transporter"/>
    <property type="match status" value="1"/>
</dbReference>
<evidence type="ECO:0000313" key="9">
    <source>
        <dbReference type="Proteomes" id="UP000572635"/>
    </source>
</evidence>
<feature type="transmembrane region" description="Helical" evidence="7">
    <location>
        <begin position="337"/>
        <end position="356"/>
    </location>
</feature>
<sequence>MTSATPKPDPGNAPSPDPAQRRREQRGWYLYEWANQVFFTSVITVLIGPYLSGLACAEAGAPDAATCTGGAYYVYPLGIEVHANALYPAATVVAILLQILLLPIVGALADRSRNKKGWLFSLALAGSLSVSALYLVTDSYLLSALLFLAANVAFGAAEVVYNAFLLEVATPDERGRVSSTGWALGYLGGAILLAAHLVLVMSAPSLGLEQGEAVRIAFASVGLWWIGFTLLALQRLRNRHGTAAGKAARPRPGAVVGQFVHTLKGMRRYPQTLLFLLAFILFNDGIQAALRYAAPFATQDLRISQEILMGTILMIQFVAFGGALAVGALARRIGSKNAVLCTLGVWCVLVALGYLLPAGEPVLFIALAVGIALVLGGSQALSRAMFSLLIPRGREAEYFAVYQISDKGSSLLGSLAVTLAVTWTGGYRVAILSLIVFFVVGGFLLWRTDIRKGIRDVGNEAPQKV</sequence>
<evidence type="ECO:0000256" key="6">
    <source>
        <dbReference type="SAM" id="MobiDB-lite"/>
    </source>
</evidence>
<evidence type="ECO:0000256" key="4">
    <source>
        <dbReference type="ARBA" id="ARBA00022989"/>
    </source>
</evidence>
<keyword evidence="9" id="KW-1185">Reference proteome</keyword>
<dbReference type="InterPro" id="IPR036259">
    <property type="entry name" value="MFS_trans_sf"/>
</dbReference>
<feature type="transmembrane region" description="Helical" evidence="7">
    <location>
        <begin position="30"/>
        <end position="51"/>
    </location>
</feature>
<feature type="transmembrane region" description="Helical" evidence="7">
    <location>
        <begin position="307"/>
        <end position="330"/>
    </location>
</feature>
<evidence type="ECO:0000256" key="3">
    <source>
        <dbReference type="ARBA" id="ARBA00022692"/>
    </source>
</evidence>
<name>A0A7W8QSZ8_9ACTN</name>
<dbReference type="PANTHER" id="PTHR23519:SF1">
    <property type="entry name" value="AUTOPHAGY-RELATED PROTEIN 22"/>
    <property type="match status" value="1"/>
</dbReference>
<comment type="subcellular location">
    <subcellularLocation>
        <location evidence="1">Endomembrane system</location>
        <topology evidence="1">Multi-pass membrane protein</topology>
    </subcellularLocation>
</comment>
<keyword evidence="3 7" id="KW-0812">Transmembrane</keyword>
<dbReference type="RefSeq" id="WP_184399253.1">
    <property type="nucleotide sequence ID" value="NZ_BAAAJD010000037.1"/>
</dbReference>
<dbReference type="Pfam" id="PF11700">
    <property type="entry name" value="ATG22"/>
    <property type="match status" value="1"/>
</dbReference>
<evidence type="ECO:0000256" key="1">
    <source>
        <dbReference type="ARBA" id="ARBA00004127"/>
    </source>
</evidence>
<keyword evidence="4 7" id="KW-1133">Transmembrane helix</keyword>
<accession>A0A7W8QSZ8</accession>
<dbReference type="Proteomes" id="UP000572635">
    <property type="component" value="Unassembled WGS sequence"/>
</dbReference>